<feature type="compositionally biased region" description="Basic and acidic residues" evidence="10">
    <location>
        <begin position="34"/>
        <end position="63"/>
    </location>
</feature>
<reference evidence="14" key="1">
    <citation type="submission" date="2025-08" db="UniProtKB">
        <authorList>
            <consortium name="Ensembl"/>
        </authorList>
    </citation>
    <scope>IDENTIFICATION</scope>
</reference>
<keyword evidence="6" id="KW-0862">Zinc</keyword>
<evidence type="ECO:0000313" key="15">
    <source>
        <dbReference type="Proteomes" id="UP000261380"/>
    </source>
</evidence>
<keyword evidence="4" id="KW-0479">Metal-binding</keyword>
<keyword evidence="11" id="KW-1133">Transmembrane helix</keyword>
<feature type="region of interest" description="Disordered" evidence="10">
    <location>
        <begin position="412"/>
        <end position="436"/>
    </location>
</feature>
<keyword evidence="15" id="KW-1185">Reference proteome</keyword>
<dbReference type="GO" id="GO:0031901">
    <property type="term" value="C:early endosome membrane"/>
    <property type="evidence" value="ECO:0007669"/>
    <property type="project" value="UniProtKB-SubCell"/>
</dbReference>
<dbReference type="Ensembl" id="ENSXCOT00000021760.1">
    <property type="protein sequence ID" value="ENSXCOP00000021497.1"/>
    <property type="gene ID" value="ENSXCOG00000016092.1"/>
</dbReference>
<feature type="transmembrane region" description="Helical" evidence="11">
    <location>
        <begin position="286"/>
        <end position="308"/>
    </location>
</feature>
<name>A0A3B5MD00_9TELE</name>
<keyword evidence="8" id="KW-0968">Cytoplasmic vesicle</keyword>
<feature type="compositionally biased region" description="Polar residues" evidence="10">
    <location>
        <begin position="141"/>
        <end position="158"/>
    </location>
</feature>
<dbReference type="Proteomes" id="UP000261380">
    <property type="component" value="Unplaced"/>
</dbReference>
<evidence type="ECO:0000256" key="5">
    <source>
        <dbReference type="ARBA" id="ARBA00022771"/>
    </source>
</evidence>
<feature type="transmembrane region" description="Helical" evidence="11">
    <location>
        <begin position="333"/>
        <end position="353"/>
    </location>
</feature>
<evidence type="ECO:0000259" key="12">
    <source>
        <dbReference type="PROSITE" id="PS50089"/>
    </source>
</evidence>
<feature type="compositionally biased region" description="Gly residues" evidence="10">
    <location>
        <begin position="191"/>
        <end position="200"/>
    </location>
</feature>
<dbReference type="InterPro" id="IPR011016">
    <property type="entry name" value="Znf_RING-CH"/>
</dbReference>
<evidence type="ECO:0000313" key="14">
    <source>
        <dbReference type="Ensembl" id="ENSXCOP00000021497.1"/>
    </source>
</evidence>
<feature type="compositionally biased region" description="Basic and acidic residues" evidence="10">
    <location>
        <begin position="80"/>
        <end position="91"/>
    </location>
</feature>
<dbReference type="SMART" id="SM00744">
    <property type="entry name" value="RINGv"/>
    <property type="match status" value="1"/>
</dbReference>
<dbReference type="Pfam" id="PF12906">
    <property type="entry name" value="RINGv"/>
    <property type="match status" value="1"/>
</dbReference>
<evidence type="ECO:0000256" key="4">
    <source>
        <dbReference type="ARBA" id="ARBA00022723"/>
    </source>
</evidence>
<keyword evidence="5 9" id="KW-0863">Zinc-finger</keyword>
<dbReference type="AlphaFoldDB" id="A0A3B5MD00"/>
<dbReference type="PANTHER" id="PTHR45981">
    <property type="entry name" value="LD02310P"/>
    <property type="match status" value="1"/>
</dbReference>
<evidence type="ECO:0000256" key="7">
    <source>
        <dbReference type="ARBA" id="ARBA00022859"/>
    </source>
</evidence>
<dbReference type="InterPro" id="IPR013083">
    <property type="entry name" value="Znf_RING/FYVE/PHD"/>
</dbReference>
<proteinExistence type="predicted"/>
<dbReference type="PROSITE" id="PS50089">
    <property type="entry name" value="ZF_RING_2"/>
    <property type="match status" value="1"/>
</dbReference>
<dbReference type="PROSITE" id="PS51292">
    <property type="entry name" value="ZF_RING_CH"/>
    <property type="match status" value="1"/>
</dbReference>
<evidence type="ECO:0000256" key="11">
    <source>
        <dbReference type="SAM" id="Phobius"/>
    </source>
</evidence>
<evidence type="ECO:0000259" key="13">
    <source>
        <dbReference type="PROSITE" id="PS51292"/>
    </source>
</evidence>
<evidence type="ECO:0000256" key="10">
    <source>
        <dbReference type="SAM" id="MobiDB-lite"/>
    </source>
</evidence>
<protein>
    <submittedName>
        <fullName evidence="14">Uncharacterized protein</fullName>
    </submittedName>
</protein>
<comment type="subcellular location">
    <subcellularLocation>
        <location evidence="2">Cytoplasmic vesicle membrane</location>
        <topology evidence="2">Multi-pass membrane protein</topology>
    </subcellularLocation>
    <subcellularLocation>
        <location evidence="3">Early endosome membrane</location>
        <topology evidence="3">Multi-pass membrane protein</topology>
    </subcellularLocation>
    <subcellularLocation>
        <location evidence="1">Lysosome membrane</location>
        <topology evidence="1">Multi-pass membrane protein</topology>
    </subcellularLocation>
</comment>
<feature type="domain" description="RING-CH-type" evidence="13">
    <location>
        <begin position="203"/>
        <end position="264"/>
    </location>
</feature>
<dbReference type="Gene3D" id="3.30.40.10">
    <property type="entry name" value="Zinc/RING finger domain, C3HC4 (zinc finger)"/>
    <property type="match status" value="1"/>
</dbReference>
<feature type="compositionally biased region" description="Basic residues" evidence="10">
    <location>
        <begin position="92"/>
        <end position="101"/>
    </location>
</feature>
<accession>A0A3B5MD00</accession>
<dbReference type="InterPro" id="IPR001841">
    <property type="entry name" value="Znf_RING"/>
</dbReference>
<keyword evidence="11" id="KW-0472">Membrane</keyword>
<sequence length="436" mass="48354">APGRSGSRSSSISKVINVSSCSTFDCVDPSGKQEQSDRSLSSDRSELGEKRERFFRNRKELPPRLRRSGAAQSDSSTEDEAGREARSWSKEKARRARRRSVSSRERDGEAMELQSVDSDEEKENQPLVEDSGGLKKRHSTRGSAKSPVSRNQRDSSSLAEDGEQLITKRYQERGSGDGNMSVPIPQNHCGAGEGHGGTAGPGSDDSELEVCRICHCEGDEDCPLITPCRCTGSLSFVHQGCLNQWIKSSDTRCCELCKFDFIMETKLKPLSKWEKLHMTKNERRKIFCSVLFHLIAIVCMLWSVYILVKRTTDEIRLGKNGQYAPVCVLEWPFWTKLIVVAIGFTGGLIFMYIQCKVYLQLWRRLKAFNRIITVQNCPEKNLHHPPQARPGAMSNGKHGAVEVPVAPASALAPAPAQDMDSDLSVEAAVAPDPNPV</sequence>
<dbReference type="GO" id="GO:0008270">
    <property type="term" value="F:zinc ion binding"/>
    <property type="evidence" value="ECO:0007669"/>
    <property type="project" value="UniProtKB-KW"/>
</dbReference>
<evidence type="ECO:0000256" key="9">
    <source>
        <dbReference type="PROSITE-ProRule" id="PRU00175"/>
    </source>
</evidence>
<dbReference type="GO" id="GO:0005765">
    <property type="term" value="C:lysosomal membrane"/>
    <property type="evidence" value="ECO:0007669"/>
    <property type="project" value="UniProtKB-SubCell"/>
</dbReference>
<evidence type="ECO:0000256" key="8">
    <source>
        <dbReference type="ARBA" id="ARBA00023329"/>
    </source>
</evidence>
<evidence type="ECO:0000256" key="6">
    <source>
        <dbReference type="ARBA" id="ARBA00022833"/>
    </source>
</evidence>
<dbReference type="GeneTree" id="ENSGT00940000159346"/>
<keyword evidence="7" id="KW-0391">Immunity</keyword>
<evidence type="ECO:0000256" key="1">
    <source>
        <dbReference type="ARBA" id="ARBA00004155"/>
    </source>
</evidence>
<evidence type="ECO:0000256" key="3">
    <source>
        <dbReference type="ARBA" id="ARBA00004520"/>
    </source>
</evidence>
<feature type="domain" description="RING-type" evidence="12">
    <location>
        <begin position="211"/>
        <end position="258"/>
    </location>
</feature>
<feature type="region of interest" description="Disordered" evidence="10">
    <location>
        <begin position="22"/>
        <end position="202"/>
    </location>
</feature>
<reference evidence="14" key="2">
    <citation type="submission" date="2025-09" db="UniProtKB">
        <authorList>
            <consortium name="Ensembl"/>
        </authorList>
    </citation>
    <scope>IDENTIFICATION</scope>
</reference>
<dbReference type="STRING" id="32473.ENSXCOP00000021497"/>
<dbReference type="GO" id="GO:0002376">
    <property type="term" value="P:immune system process"/>
    <property type="evidence" value="ECO:0007669"/>
    <property type="project" value="UniProtKB-KW"/>
</dbReference>
<keyword evidence="11" id="KW-0812">Transmembrane</keyword>
<evidence type="ECO:0000256" key="2">
    <source>
        <dbReference type="ARBA" id="ARBA00004439"/>
    </source>
</evidence>
<organism evidence="14 15">
    <name type="scientific">Xiphophorus couchianus</name>
    <name type="common">Monterrey platyfish</name>
    <dbReference type="NCBI Taxonomy" id="32473"/>
    <lineage>
        <taxon>Eukaryota</taxon>
        <taxon>Metazoa</taxon>
        <taxon>Chordata</taxon>
        <taxon>Craniata</taxon>
        <taxon>Vertebrata</taxon>
        <taxon>Euteleostomi</taxon>
        <taxon>Actinopterygii</taxon>
        <taxon>Neopterygii</taxon>
        <taxon>Teleostei</taxon>
        <taxon>Neoteleostei</taxon>
        <taxon>Acanthomorphata</taxon>
        <taxon>Ovalentaria</taxon>
        <taxon>Atherinomorphae</taxon>
        <taxon>Cyprinodontiformes</taxon>
        <taxon>Poeciliidae</taxon>
        <taxon>Poeciliinae</taxon>
        <taxon>Xiphophorus</taxon>
    </lineage>
</organism>
<dbReference type="SUPFAM" id="SSF57850">
    <property type="entry name" value="RING/U-box"/>
    <property type="match status" value="1"/>
</dbReference>